<evidence type="ECO:0000313" key="3">
    <source>
        <dbReference type="Proteomes" id="UP000760545"/>
    </source>
</evidence>
<keyword evidence="1" id="KW-0732">Signal</keyword>
<sequence length="518" mass="60410">MRKPILALILLFFVQLNHAQRDISVEFGSVFKNDKREIPIDIIGKDENGYYLLYSEGKYGQGDDMYLRQFNLDLTPSGKEINLKDDTYEGKFNSLGLVKIKDNITHVFYLLTDEGKTFYYQNTDLKTFSLGPKQLITTIENDTKSARNSLSRFMISEDENTIFLFYTIPNKNKETAKIRVQTFDSSFNEKSISSYELPFKNDVLSFRKIFINNKNELFILCKKYDSYKILADGNNKRYEYLLYKVEPEKLNLLSTVRSPKVHLRNLNITLINDNELILSGLTSKKNIYAMTGVFSSKINLNTGEKIYSKHTPLSAEFFAQLLEDGKKKNKAIEKYNDGKRENQNYVLQQTLKLDNDEVLVLAEQVWSYTYNYATTYYHHNIAAIKLDANGDLIWAKKIGKRNDKPNVPIYSSYFPICKNNHLFLLYNCSEKNLNHKSGHLANYFTDFDRAFIATDLNLNTGDYIRKPLIRNFQLEDITIRPLLYNWMSDDTLLMFGQDIDNLKNQRFVKIKFNPEGME</sequence>
<evidence type="ECO:0000256" key="1">
    <source>
        <dbReference type="SAM" id="SignalP"/>
    </source>
</evidence>
<accession>A0ABX1DDC2</accession>
<dbReference type="RefSeq" id="WP_167918705.1">
    <property type="nucleotide sequence ID" value="NZ_JAAVJS010000017.1"/>
</dbReference>
<keyword evidence="3" id="KW-1185">Reference proteome</keyword>
<dbReference type="EMBL" id="JAAVJS010000017">
    <property type="protein sequence ID" value="NJX16265.1"/>
    <property type="molecule type" value="Genomic_DNA"/>
</dbReference>
<reference evidence="2 3" key="1">
    <citation type="submission" date="2020-03" db="EMBL/GenBank/DDBJ databases">
        <title>Tamlana sp. nov, isolated from XXX.</title>
        <authorList>
            <person name="Cao W.R."/>
        </authorList>
    </citation>
    <scope>NUCLEOTIDE SEQUENCE [LARGE SCALE GENOMIC DNA]</scope>
    <source>
        <strain evidence="2 3">HST1-43</strain>
    </source>
</reference>
<gene>
    <name evidence="2" type="ORF">HC176_12280</name>
</gene>
<feature type="chain" id="PRO_5047504860" evidence="1">
    <location>
        <begin position="20"/>
        <end position="518"/>
    </location>
</feature>
<dbReference type="Proteomes" id="UP000760545">
    <property type="component" value="Unassembled WGS sequence"/>
</dbReference>
<comment type="caution">
    <text evidence="2">The sequence shown here is derived from an EMBL/GenBank/DDBJ whole genome shotgun (WGS) entry which is preliminary data.</text>
</comment>
<feature type="signal peptide" evidence="1">
    <location>
        <begin position="1"/>
        <end position="19"/>
    </location>
</feature>
<proteinExistence type="predicted"/>
<organism evidence="2 3">
    <name type="scientific">Tamlana crocina</name>
    <dbReference type="NCBI Taxonomy" id="393006"/>
    <lineage>
        <taxon>Bacteria</taxon>
        <taxon>Pseudomonadati</taxon>
        <taxon>Bacteroidota</taxon>
        <taxon>Flavobacteriia</taxon>
        <taxon>Flavobacteriales</taxon>
        <taxon>Flavobacteriaceae</taxon>
        <taxon>Tamlana</taxon>
    </lineage>
</organism>
<protein>
    <submittedName>
        <fullName evidence="2">Uncharacterized protein</fullName>
    </submittedName>
</protein>
<name>A0ABX1DDC2_9FLAO</name>
<evidence type="ECO:0000313" key="2">
    <source>
        <dbReference type="EMBL" id="NJX16265.1"/>
    </source>
</evidence>